<dbReference type="AlphaFoldDB" id="A0A517TST6"/>
<organism evidence="1 2">
    <name type="scientific">Lacipirellula limnantheis</name>
    <dbReference type="NCBI Taxonomy" id="2528024"/>
    <lineage>
        <taxon>Bacteria</taxon>
        <taxon>Pseudomonadati</taxon>
        <taxon>Planctomycetota</taxon>
        <taxon>Planctomycetia</taxon>
        <taxon>Pirellulales</taxon>
        <taxon>Lacipirellulaceae</taxon>
        <taxon>Lacipirellula</taxon>
    </lineage>
</organism>
<dbReference type="EMBL" id="CP036339">
    <property type="protein sequence ID" value="QDT71429.1"/>
    <property type="molecule type" value="Genomic_DNA"/>
</dbReference>
<dbReference type="Proteomes" id="UP000317909">
    <property type="component" value="Chromosome"/>
</dbReference>
<evidence type="ECO:0000313" key="2">
    <source>
        <dbReference type="Proteomes" id="UP000317909"/>
    </source>
</evidence>
<proteinExistence type="predicted"/>
<name>A0A517TST6_9BACT</name>
<dbReference type="KEGG" id="llh:I41_05860"/>
<gene>
    <name evidence="1" type="ORF">I41_05860</name>
</gene>
<sequence length="63" mass="7131">MKEEELRDLPSSRVPSGGYWTYQAVQVSGAACQRLQVDDLDPDLPARWHGVGRWLQLDFVSTV</sequence>
<accession>A0A517TST6</accession>
<dbReference type="PROSITE" id="PS51257">
    <property type="entry name" value="PROKAR_LIPOPROTEIN"/>
    <property type="match status" value="1"/>
</dbReference>
<protein>
    <submittedName>
        <fullName evidence="1">Uncharacterized protein</fullName>
    </submittedName>
</protein>
<keyword evidence="2" id="KW-1185">Reference proteome</keyword>
<evidence type="ECO:0000313" key="1">
    <source>
        <dbReference type="EMBL" id="QDT71429.1"/>
    </source>
</evidence>
<reference evidence="1 2" key="1">
    <citation type="submission" date="2019-02" db="EMBL/GenBank/DDBJ databases">
        <title>Deep-cultivation of Planctomycetes and their phenomic and genomic characterization uncovers novel biology.</title>
        <authorList>
            <person name="Wiegand S."/>
            <person name="Jogler M."/>
            <person name="Boedeker C."/>
            <person name="Pinto D."/>
            <person name="Vollmers J."/>
            <person name="Rivas-Marin E."/>
            <person name="Kohn T."/>
            <person name="Peeters S.H."/>
            <person name="Heuer A."/>
            <person name="Rast P."/>
            <person name="Oberbeckmann S."/>
            <person name="Bunk B."/>
            <person name="Jeske O."/>
            <person name="Meyerdierks A."/>
            <person name="Storesund J.E."/>
            <person name="Kallscheuer N."/>
            <person name="Luecker S."/>
            <person name="Lage O.M."/>
            <person name="Pohl T."/>
            <person name="Merkel B.J."/>
            <person name="Hornburger P."/>
            <person name="Mueller R.-W."/>
            <person name="Bruemmer F."/>
            <person name="Labrenz M."/>
            <person name="Spormann A.M."/>
            <person name="Op den Camp H."/>
            <person name="Overmann J."/>
            <person name="Amann R."/>
            <person name="Jetten M.S.M."/>
            <person name="Mascher T."/>
            <person name="Medema M.H."/>
            <person name="Devos D.P."/>
            <person name="Kaster A.-K."/>
            <person name="Ovreas L."/>
            <person name="Rohde M."/>
            <person name="Galperin M.Y."/>
            <person name="Jogler C."/>
        </authorList>
    </citation>
    <scope>NUCLEOTIDE SEQUENCE [LARGE SCALE GENOMIC DNA]</scope>
    <source>
        <strain evidence="1 2">I41</strain>
    </source>
</reference>